<dbReference type="Pfam" id="PF00440">
    <property type="entry name" value="TetR_N"/>
    <property type="match status" value="1"/>
</dbReference>
<name>A0A1D2LHV7_BROTH</name>
<gene>
    <name evidence="5" type="ORF">BTBSAS_210011</name>
    <name evidence="4" type="ORF">CNY62_10690</name>
</gene>
<feature type="DNA-binding region" description="H-T-H motif" evidence="2">
    <location>
        <begin position="35"/>
        <end position="54"/>
    </location>
</feature>
<dbReference type="Proteomes" id="UP000270190">
    <property type="component" value="Unassembled WGS sequence"/>
</dbReference>
<dbReference type="GO" id="GO:0000976">
    <property type="term" value="F:transcription cis-regulatory region binding"/>
    <property type="evidence" value="ECO:0007669"/>
    <property type="project" value="TreeGrafter"/>
</dbReference>
<dbReference type="InterPro" id="IPR050109">
    <property type="entry name" value="HTH-type_TetR-like_transc_reg"/>
</dbReference>
<evidence type="ECO:0000259" key="3">
    <source>
        <dbReference type="PROSITE" id="PS50977"/>
    </source>
</evidence>
<evidence type="ECO:0000256" key="1">
    <source>
        <dbReference type="ARBA" id="ARBA00023125"/>
    </source>
</evidence>
<dbReference type="RefSeq" id="WP_029092613.1">
    <property type="nucleotide sequence ID" value="NZ_CBCPIX010000002.1"/>
</dbReference>
<dbReference type="InterPro" id="IPR001647">
    <property type="entry name" value="HTH_TetR"/>
</dbReference>
<evidence type="ECO:0000313" key="7">
    <source>
        <dbReference type="Proteomes" id="UP000270190"/>
    </source>
</evidence>
<protein>
    <submittedName>
        <fullName evidence="5">Putative TetR family transcriptional regulator</fullName>
    </submittedName>
    <submittedName>
        <fullName evidence="4">TetR/AcrR family transcriptional regulator</fullName>
    </submittedName>
</protein>
<dbReference type="PANTHER" id="PTHR30055:SF226">
    <property type="entry name" value="HTH-TYPE TRANSCRIPTIONAL REGULATOR PKSA"/>
    <property type="match status" value="1"/>
</dbReference>
<dbReference type="InterPro" id="IPR009057">
    <property type="entry name" value="Homeodomain-like_sf"/>
</dbReference>
<dbReference type="PROSITE" id="PS01081">
    <property type="entry name" value="HTH_TETR_1"/>
    <property type="match status" value="1"/>
</dbReference>
<dbReference type="GeneID" id="66536453"/>
<evidence type="ECO:0000313" key="4">
    <source>
        <dbReference type="EMBL" id="ATF26778.1"/>
    </source>
</evidence>
<dbReference type="GO" id="GO:0003700">
    <property type="term" value="F:DNA-binding transcription factor activity"/>
    <property type="evidence" value="ECO:0007669"/>
    <property type="project" value="TreeGrafter"/>
</dbReference>
<dbReference type="PRINTS" id="PR00455">
    <property type="entry name" value="HTHTETR"/>
</dbReference>
<evidence type="ECO:0000256" key="2">
    <source>
        <dbReference type="PROSITE-ProRule" id="PRU00335"/>
    </source>
</evidence>
<dbReference type="EMBL" id="CP023483">
    <property type="protein sequence ID" value="ATF26778.1"/>
    <property type="molecule type" value="Genomic_DNA"/>
</dbReference>
<reference evidence="4 6" key="1">
    <citation type="submission" date="2017-09" db="EMBL/GenBank/DDBJ databases">
        <title>Complete Genome Sequences of Two Strains of the Meat Spoilage Bacterium Brochothrix thermosphacta Isolated from Ground Chicken.</title>
        <authorList>
            <person name="Paoli G.C."/>
            <person name="Wijey C."/>
            <person name="Chen C.-Y."/>
            <person name="Nguyen L."/>
            <person name="Yan X."/>
            <person name="Irwin P.L."/>
        </authorList>
    </citation>
    <scope>NUCLEOTIDE SEQUENCE [LARGE SCALE GENOMIC DNA]</scope>
    <source>
        <strain evidence="4 6">BI</strain>
    </source>
</reference>
<sequence length="198" mass="22942">MAQPTNRALEMQKTRQRIVATAEALFMDKGYRFVTTREIAKESNITQPALYHHFKDKEMIYVAVMDAVTTDVREHYATLKLDELALKPALISYFELLIVKHPSNLAMMINDINSQFSEANRLFLFKMWQSTYFIPMTTFFEDRIKKGELRLDKTASSMTQYTFGVVMSLVSLKLPHQTDEQLLIKISESIDFLLEGLV</sequence>
<dbReference type="InterPro" id="IPR023772">
    <property type="entry name" value="DNA-bd_HTH_TetR-type_CS"/>
</dbReference>
<dbReference type="PROSITE" id="PS50977">
    <property type="entry name" value="HTH_TETR_2"/>
    <property type="match status" value="1"/>
</dbReference>
<keyword evidence="6" id="KW-1185">Reference proteome</keyword>
<reference evidence="5" key="3">
    <citation type="submission" date="2018-04" db="EMBL/GenBank/DDBJ databases">
        <authorList>
            <person name="Go L.Y."/>
            <person name="Mitchell J.A."/>
        </authorList>
    </citation>
    <scope>NUCLEOTIDE SEQUENCE</scope>
    <source>
        <strain evidence="5">BSAS1 3</strain>
    </source>
</reference>
<dbReference type="OrthoDB" id="9814200at2"/>
<feature type="domain" description="HTH tetR-type" evidence="3">
    <location>
        <begin position="12"/>
        <end position="72"/>
    </location>
</feature>
<reference evidence="7" key="2">
    <citation type="submission" date="2018-04" db="EMBL/GenBank/DDBJ databases">
        <authorList>
            <person name="Illikoud N."/>
        </authorList>
    </citation>
    <scope>NUCLEOTIDE SEQUENCE [LARGE SCALE GENOMIC DNA]</scope>
</reference>
<organism evidence="4 6">
    <name type="scientific">Brochothrix thermosphacta</name>
    <name type="common">Microbacterium thermosphactum</name>
    <dbReference type="NCBI Taxonomy" id="2756"/>
    <lineage>
        <taxon>Bacteria</taxon>
        <taxon>Bacillati</taxon>
        <taxon>Bacillota</taxon>
        <taxon>Bacilli</taxon>
        <taxon>Bacillales</taxon>
        <taxon>Listeriaceae</taxon>
        <taxon>Brochothrix</taxon>
    </lineage>
</organism>
<dbReference type="Proteomes" id="UP000243591">
    <property type="component" value="Chromosome"/>
</dbReference>
<dbReference type="EMBL" id="OUNC01000014">
    <property type="protein sequence ID" value="SPP28481.1"/>
    <property type="molecule type" value="Genomic_DNA"/>
</dbReference>
<dbReference type="SUPFAM" id="SSF46689">
    <property type="entry name" value="Homeodomain-like"/>
    <property type="match status" value="1"/>
</dbReference>
<evidence type="ECO:0000313" key="6">
    <source>
        <dbReference type="Proteomes" id="UP000243591"/>
    </source>
</evidence>
<keyword evidence="1 2" id="KW-0238">DNA-binding</keyword>
<proteinExistence type="predicted"/>
<dbReference type="AlphaFoldDB" id="A0A1D2LHV7"/>
<dbReference type="PANTHER" id="PTHR30055">
    <property type="entry name" value="HTH-TYPE TRANSCRIPTIONAL REGULATOR RUTR"/>
    <property type="match status" value="1"/>
</dbReference>
<dbReference type="Gene3D" id="1.10.357.10">
    <property type="entry name" value="Tetracycline Repressor, domain 2"/>
    <property type="match status" value="1"/>
</dbReference>
<accession>A0A1D2LHV7</accession>
<dbReference type="STRING" id="2756.BFR44_05355"/>
<evidence type="ECO:0000313" key="5">
    <source>
        <dbReference type="EMBL" id="SPP28481.1"/>
    </source>
</evidence>
<dbReference type="KEGG" id="bths:CNY62_10690"/>